<dbReference type="FunFam" id="3.30.160.60:FF:001290">
    <property type="entry name" value="Zinc finger 45-like"/>
    <property type="match status" value="1"/>
</dbReference>
<dbReference type="RefSeq" id="XP_041432281.1">
    <property type="nucleotide sequence ID" value="XM_041576347.1"/>
</dbReference>
<feature type="domain" description="C2H2-type" evidence="14">
    <location>
        <begin position="457"/>
        <end position="484"/>
    </location>
</feature>
<proteinExistence type="inferred from homology"/>
<feature type="compositionally biased region" description="Polar residues" evidence="13">
    <location>
        <begin position="110"/>
        <end position="120"/>
    </location>
</feature>
<keyword evidence="6 12" id="KW-0863">Zinc-finger</keyword>
<dbReference type="GO" id="GO:0001228">
    <property type="term" value="F:DNA-binding transcription activator activity, RNA polymerase II-specific"/>
    <property type="evidence" value="ECO:0000318"/>
    <property type="project" value="GO_Central"/>
</dbReference>
<dbReference type="FunFam" id="3.30.160.60:FF:001927">
    <property type="entry name" value="Zinc finger protein 1184"/>
    <property type="match status" value="1"/>
</dbReference>
<evidence type="ECO:0000256" key="3">
    <source>
        <dbReference type="ARBA" id="ARBA00006991"/>
    </source>
</evidence>
<evidence type="ECO:0000256" key="4">
    <source>
        <dbReference type="ARBA" id="ARBA00022723"/>
    </source>
</evidence>
<evidence type="ECO:0000256" key="5">
    <source>
        <dbReference type="ARBA" id="ARBA00022737"/>
    </source>
</evidence>
<feature type="domain" description="C2H2-type" evidence="14">
    <location>
        <begin position="955"/>
        <end position="982"/>
    </location>
</feature>
<dbReference type="PANTHER" id="PTHR24399">
    <property type="entry name" value="ZINC FINGER AND BTB DOMAIN-CONTAINING"/>
    <property type="match status" value="1"/>
</dbReference>
<dbReference type="InterPro" id="IPR013087">
    <property type="entry name" value="Znf_C2H2_type"/>
</dbReference>
<feature type="domain" description="C2H2-type" evidence="14">
    <location>
        <begin position="429"/>
        <end position="456"/>
    </location>
</feature>
<dbReference type="FunFam" id="3.30.160.60:FF:001326">
    <property type="entry name" value="Zinc finger protein 432"/>
    <property type="match status" value="1"/>
</dbReference>
<evidence type="ECO:0000313" key="15">
    <source>
        <dbReference type="Proteomes" id="UP000186698"/>
    </source>
</evidence>
<feature type="domain" description="C2H2-type" evidence="14">
    <location>
        <begin position="871"/>
        <end position="898"/>
    </location>
</feature>
<dbReference type="GO" id="GO:0000978">
    <property type="term" value="F:RNA polymerase II cis-regulatory region sequence-specific DNA binding"/>
    <property type="evidence" value="ECO:0000318"/>
    <property type="project" value="GO_Central"/>
</dbReference>
<reference evidence="16" key="1">
    <citation type="submission" date="2025-08" db="UniProtKB">
        <authorList>
            <consortium name="RefSeq"/>
        </authorList>
    </citation>
    <scope>IDENTIFICATION</scope>
    <source>
        <strain evidence="16">J_2021</strain>
        <tissue evidence="16">Erythrocytes</tissue>
    </source>
</reference>
<dbReference type="FunFam" id="3.30.160.60:FF:001498">
    <property type="entry name" value="Zinc finger protein 404"/>
    <property type="match status" value="1"/>
</dbReference>
<organism evidence="15 16">
    <name type="scientific">Xenopus laevis</name>
    <name type="common">African clawed frog</name>
    <dbReference type="NCBI Taxonomy" id="8355"/>
    <lineage>
        <taxon>Eukaryota</taxon>
        <taxon>Metazoa</taxon>
        <taxon>Chordata</taxon>
        <taxon>Craniata</taxon>
        <taxon>Vertebrata</taxon>
        <taxon>Euteleostomi</taxon>
        <taxon>Amphibia</taxon>
        <taxon>Batrachia</taxon>
        <taxon>Anura</taxon>
        <taxon>Pipoidea</taxon>
        <taxon>Pipidae</taxon>
        <taxon>Xenopodinae</taxon>
        <taxon>Xenopus</taxon>
        <taxon>Xenopus</taxon>
    </lineage>
</organism>
<dbReference type="GeneID" id="108703778"/>
<dbReference type="FunFam" id="3.30.160.60:FF:000358">
    <property type="entry name" value="zinc finger protein 24"/>
    <property type="match status" value="1"/>
</dbReference>
<dbReference type="AlphaFoldDB" id="A0A8J1LT95"/>
<feature type="domain" description="C2H2-type" evidence="14">
    <location>
        <begin position="787"/>
        <end position="814"/>
    </location>
</feature>
<keyword evidence="8" id="KW-0805">Transcription regulation</keyword>
<feature type="domain" description="C2H2-type" evidence="14">
    <location>
        <begin position="843"/>
        <end position="870"/>
    </location>
</feature>
<dbReference type="KEGG" id="xla:108703778"/>
<sequence length="1007" mass="114824">MSNIIQLLTGEVAIRTHHVSIYFSLDEWDYIKGNKDLYEEGMKEEPQQLRPLDSEYEEIGDNLQVMLRCEIQPNKIGAQEGDANLTNLDISPTEQPSPTNGIKKEVASSEEGNQSDCSINPLTEQIQGTDTHTPMMELILNNSLSNNYILNDIKQQPYSQEGGNQSDCSINPFIESIEKVDMPTPTLELGLYNSLPGNYISNGIKEAFWEGGNQSDCSIYPLLEQIQGTDTQTPIMEYSLNNSLADIFLLNSIKGKKTSWEGGNQSDCSINPLTEQETDTHTPIMGYSLTNDFYETNLMRISKNSPSQGSHPLQVRYDCTGYHRTYCTKRLLTKHQNTGKEEKPFTCSQCGKRFTHLCDLKRHLKIHLGVKPHSCSECGKRFTHRSHLVVHQRTHTGERPFVCSECGKSFADHSALNVHHRIHTGTKPYGCSECQKRFTHRSQLSAHQRVHTGERTHSCSECGKWFSRTAHLRRHQKTHTGEKPYFCSECGKSFMHGSDLKRHQNIHTGVKPFLCSECGKCFTYRTQLTVHQKTHQSLSIQSIPFCNVAIRTHHVSIYFSLDEWDYIKGNKDLYEEVMKEEPQQVRPLDCEYEEQSDIKAIQDVTIFCINEPSKSVAEGGDYCEGVSVTNADISPVKQPPPASGIEDELEGGNHSGLSLSDDYISVVVKEEEVTSCEEGNQSDCSISPLTGKIQGTDTPTPIMGWDIHKDFLEAECRENCENIEKCEFLSKRRRHELPLLYNINSFAENHRINTGQKPHSCSECGKCFTRRSNLKTHQKTHTGEKPFSYSECGESFIHRSDFAEHQRTHTGEKLHSCSECGRCFVRPSELNVHQRIHTGEKPYSCSECRKRFTHRSDLTQHQRIHTGEKPYFCSDCGKCFTQHSHLNVHKKIHSGEKSFSCCECGRCFTHLSRLKIHQKIHSGEKPYSCPECGKCFTQRFNFREHQKIHRGEKPFSCAECGKCFTQRSNLNVHRRTHTGEKPFLCFQCGKCYTSLKNLSHHQRIHSH</sequence>
<comment type="subcellular location">
    <subcellularLocation>
        <location evidence="2">Nucleus</location>
    </subcellularLocation>
</comment>
<evidence type="ECO:0000256" key="8">
    <source>
        <dbReference type="ARBA" id="ARBA00023015"/>
    </source>
</evidence>
<dbReference type="FunFam" id="3.30.160.60:FF:001270">
    <property type="entry name" value="zinc finger protein 583 isoform X1"/>
    <property type="match status" value="1"/>
</dbReference>
<evidence type="ECO:0000256" key="10">
    <source>
        <dbReference type="ARBA" id="ARBA00023163"/>
    </source>
</evidence>
<gene>
    <name evidence="16" type="primary">LOC108703778</name>
</gene>
<evidence type="ECO:0000259" key="14">
    <source>
        <dbReference type="PROSITE" id="PS50157"/>
    </source>
</evidence>
<feature type="domain" description="C2H2-type" evidence="14">
    <location>
        <begin position="401"/>
        <end position="428"/>
    </location>
</feature>
<comment type="similarity">
    <text evidence="3">Belongs to the krueppel C2H2-type zinc-finger protein family.</text>
</comment>
<dbReference type="GO" id="GO:0008270">
    <property type="term" value="F:zinc ion binding"/>
    <property type="evidence" value="ECO:0007669"/>
    <property type="project" value="UniProtKB-KW"/>
</dbReference>
<evidence type="ECO:0000256" key="7">
    <source>
        <dbReference type="ARBA" id="ARBA00022833"/>
    </source>
</evidence>
<keyword evidence="4" id="KW-0479">Metal-binding</keyword>
<dbReference type="FunFam" id="3.30.160.60:FF:000710">
    <property type="entry name" value="Zinc finger protein 768"/>
    <property type="match status" value="1"/>
</dbReference>
<feature type="domain" description="C2H2-type" evidence="14">
    <location>
        <begin position="927"/>
        <end position="954"/>
    </location>
</feature>
<feature type="domain" description="C2H2-type" evidence="14">
    <location>
        <begin position="485"/>
        <end position="512"/>
    </location>
</feature>
<keyword evidence="10" id="KW-0804">Transcription</keyword>
<keyword evidence="7" id="KW-0862">Zinc</keyword>
<feature type="domain" description="C2H2-type" evidence="14">
    <location>
        <begin position="983"/>
        <end position="1007"/>
    </location>
</feature>
<dbReference type="OrthoDB" id="9411774at2759"/>
<feature type="domain" description="C2H2-type" evidence="14">
    <location>
        <begin position="373"/>
        <end position="400"/>
    </location>
</feature>
<feature type="domain" description="C2H2-type" evidence="14">
    <location>
        <begin position="759"/>
        <end position="786"/>
    </location>
</feature>
<keyword evidence="15" id="KW-1185">Reference proteome</keyword>
<keyword evidence="11" id="KW-0539">Nucleus</keyword>
<feature type="compositionally biased region" description="Polar residues" evidence="13">
    <location>
        <begin position="88"/>
        <end position="100"/>
    </location>
</feature>
<keyword evidence="9" id="KW-0238">DNA-binding</keyword>
<dbReference type="SMART" id="SM00355">
    <property type="entry name" value="ZnF_C2H2"/>
    <property type="match status" value="16"/>
</dbReference>
<dbReference type="FunFam" id="3.30.160.60:FF:000295">
    <property type="entry name" value="zinc finger protein 19"/>
    <property type="match status" value="1"/>
</dbReference>
<dbReference type="GO" id="GO:0005634">
    <property type="term" value="C:nucleus"/>
    <property type="evidence" value="ECO:0000318"/>
    <property type="project" value="GO_Central"/>
</dbReference>
<comment type="function">
    <text evidence="1">May be involved in transcriptional regulation.</text>
</comment>
<evidence type="ECO:0000256" key="13">
    <source>
        <dbReference type="SAM" id="MobiDB-lite"/>
    </source>
</evidence>
<dbReference type="FunFam" id="3.30.160.60:FF:002063">
    <property type="entry name" value="RB associated KRAB zinc finger"/>
    <property type="match status" value="2"/>
</dbReference>
<feature type="domain" description="C2H2-type" evidence="14">
    <location>
        <begin position="345"/>
        <end position="372"/>
    </location>
</feature>
<dbReference type="FunFam" id="3.30.160.60:FF:000936">
    <property type="entry name" value="Zinc finger protein 577"/>
    <property type="match status" value="1"/>
</dbReference>
<feature type="domain" description="C2H2-type" evidence="14">
    <location>
        <begin position="899"/>
        <end position="926"/>
    </location>
</feature>
<dbReference type="GO" id="GO:0001227">
    <property type="term" value="F:DNA-binding transcription repressor activity, RNA polymerase II-specific"/>
    <property type="evidence" value="ECO:0007669"/>
    <property type="project" value="TreeGrafter"/>
</dbReference>
<feature type="region of interest" description="Disordered" evidence="13">
    <location>
        <begin position="88"/>
        <end position="120"/>
    </location>
</feature>
<dbReference type="Proteomes" id="UP000186698">
    <property type="component" value="Chromosome 9_10L"/>
</dbReference>
<evidence type="ECO:0000256" key="9">
    <source>
        <dbReference type="ARBA" id="ARBA00023125"/>
    </source>
</evidence>
<dbReference type="GO" id="GO:0005654">
    <property type="term" value="C:nucleoplasm"/>
    <property type="evidence" value="ECO:0007669"/>
    <property type="project" value="TreeGrafter"/>
</dbReference>
<evidence type="ECO:0000256" key="12">
    <source>
        <dbReference type="PROSITE-ProRule" id="PRU00042"/>
    </source>
</evidence>
<evidence type="ECO:0000256" key="2">
    <source>
        <dbReference type="ARBA" id="ARBA00004123"/>
    </source>
</evidence>
<dbReference type="GO" id="GO:0006357">
    <property type="term" value="P:regulation of transcription by RNA polymerase II"/>
    <property type="evidence" value="ECO:0000318"/>
    <property type="project" value="GO_Central"/>
</dbReference>
<dbReference type="PROSITE" id="PS50157">
    <property type="entry name" value="ZINC_FINGER_C2H2_2"/>
    <property type="match status" value="16"/>
</dbReference>
<feature type="domain" description="C2H2-type" evidence="14">
    <location>
        <begin position="513"/>
        <end position="540"/>
    </location>
</feature>
<dbReference type="GO" id="GO:0001817">
    <property type="term" value="P:regulation of cytokine production"/>
    <property type="evidence" value="ECO:0007669"/>
    <property type="project" value="TreeGrafter"/>
</dbReference>
<dbReference type="Pfam" id="PF00096">
    <property type="entry name" value="zf-C2H2"/>
    <property type="match status" value="15"/>
</dbReference>
<evidence type="ECO:0000313" key="16">
    <source>
        <dbReference type="RefSeq" id="XP_041432281.1"/>
    </source>
</evidence>
<dbReference type="FunFam" id="3.30.160.60:FF:001480">
    <property type="entry name" value="Si:cabz01071911.3"/>
    <property type="match status" value="1"/>
</dbReference>
<evidence type="ECO:0000256" key="11">
    <source>
        <dbReference type="ARBA" id="ARBA00023242"/>
    </source>
</evidence>
<evidence type="ECO:0000256" key="6">
    <source>
        <dbReference type="ARBA" id="ARBA00022771"/>
    </source>
</evidence>
<dbReference type="InterPro" id="IPR036236">
    <property type="entry name" value="Znf_C2H2_sf"/>
</dbReference>
<dbReference type="SUPFAM" id="SSF57667">
    <property type="entry name" value="beta-beta-alpha zinc fingers"/>
    <property type="match status" value="9"/>
</dbReference>
<dbReference type="Gene3D" id="3.30.160.60">
    <property type="entry name" value="Classic Zinc Finger"/>
    <property type="match status" value="16"/>
</dbReference>
<feature type="domain" description="C2H2-type" evidence="14">
    <location>
        <begin position="815"/>
        <end position="842"/>
    </location>
</feature>
<protein>
    <submittedName>
        <fullName evidence="16">Oocyte zinc finger protein XlCOF8.4</fullName>
    </submittedName>
</protein>
<keyword evidence="5" id="KW-0677">Repeat</keyword>
<dbReference type="FunFam" id="3.30.160.60:FF:000478">
    <property type="entry name" value="Zinc finger protein 133"/>
    <property type="match status" value="2"/>
</dbReference>
<dbReference type="PROSITE" id="PS00028">
    <property type="entry name" value="ZINC_FINGER_C2H2_1"/>
    <property type="match status" value="15"/>
</dbReference>
<evidence type="ECO:0000256" key="1">
    <source>
        <dbReference type="ARBA" id="ARBA00003767"/>
    </source>
</evidence>
<name>A0A8J1LT95_XENLA</name>
<dbReference type="FunFam" id="3.30.160.60:FF:002343">
    <property type="entry name" value="Zinc finger protein 33A"/>
    <property type="match status" value="2"/>
</dbReference>
<dbReference type="GO" id="GO:0002682">
    <property type="term" value="P:regulation of immune system process"/>
    <property type="evidence" value="ECO:0007669"/>
    <property type="project" value="TreeGrafter"/>
</dbReference>
<dbReference type="PANTHER" id="PTHR24399:SF76">
    <property type="entry name" value="GASTRULA ZINC FINGER PROTEIN XLCGF46.1 ISOFORM X1"/>
    <property type="match status" value="1"/>
</dbReference>
<accession>A0A8J1LT95</accession>